<dbReference type="PANTHER" id="PTHR30185">
    <property type="entry name" value="CRYPTIC BETA-GLUCOSIDE BGL OPERON ANTITERMINATOR"/>
    <property type="match status" value="1"/>
</dbReference>
<sequence>MKQLLNKNARRQLNLLECLYRKDSWVAIHKMAAELECTEKTLRHDISYINEVFQPFEIETSKRKGLRLVYPPNYSFDFIFRTVLASSLEFKMLECIFLNEQYSVDDLAELLFVSPSTLRRLITKVNQRLSGMDIQITINPCRMIGNEAHIRILLIQFFSKKHLYGDYPFSSEEQEFARQLLAEFTAENEIDSSFFHQKFLEITILLCLIRMRNGHVRPVDESFPTDISTAFLDNSEMASACSQLFGISLNESELQQLFFMFLRPEAARSEKHLMELVRRKQCNAHHRVYQIEGFLDRLSERLGIPIPNKRTLLLKLYNVQTLFEYDKKYDLEADSEFFYEHAVKTFPYFVEAVKEVLKEHPFSPAVIHEGHCLEMTVQALLMYWTGLTDALGKHTDSLCVGLILDWNEAHARLIKDLLSFQFRNLVSIHVIRDSNWRGALGLKSYQLVITNLSELPWDDCPVICINSIPSATDWNHLKEAIEEIMHHRLLLRPFT</sequence>
<dbReference type="InterPro" id="IPR007737">
    <property type="entry name" value="Mga_HTH"/>
</dbReference>
<organism evidence="6 7">
    <name type="scientific">Paenibacillus aquistagni</name>
    <dbReference type="NCBI Taxonomy" id="1852522"/>
    <lineage>
        <taxon>Bacteria</taxon>
        <taxon>Bacillati</taxon>
        <taxon>Bacillota</taxon>
        <taxon>Bacilli</taxon>
        <taxon>Bacillales</taxon>
        <taxon>Paenibacillaceae</taxon>
        <taxon>Paenibacillus</taxon>
    </lineage>
</organism>
<dbReference type="Pfam" id="PF08280">
    <property type="entry name" value="HTH_Mga"/>
    <property type="match status" value="1"/>
</dbReference>
<dbReference type="STRING" id="1852522.SAMN06295960_2498"/>
<dbReference type="InterPro" id="IPR036388">
    <property type="entry name" value="WH-like_DNA-bd_sf"/>
</dbReference>
<evidence type="ECO:0000313" key="6">
    <source>
        <dbReference type="EMBL" id="SMG42449.1"/>
    </source>
</evidence>
<dbReference type="EMBL" id="FXAZ01000003">
    <property type="protein sequence ID" value="SMG42449.1"/>
    <property type="molecule type" value="Genomic_DNA"/>
</dbReference>
<name>A0A1X7KM69_9BACL</name>
<accession>A0A1X7KM69</accession>
<feature type="domain" description="Mga helix-turn-helix" evidence="3">
    <location>
        <begin position="73"/>
        <end position="158"/>
    </location>
</feature>
<keyword evidence="2" id="KW-0804">Transcription</keyword>
<dbReference type="Gene3D" id="1.10.10.10">
    <property type="entry name" value="Winged helix-like DNA-binding domain superfamily/Winged helix DNA-binding domain"/>
    <property type="match status" value="2"/>
</dbReference>
<gene>
    <name evidence="6" type="ORF">SAMN06295960_2498</name>
</gene>
<dbReference type="InterPro" id="IPR013199">
    <property type="entry name" value="HTH_Mga_DNA-bd_dom"/>
</dbReference>
<keyword evidence="7" id="KW-1185">Reference proteome</keyword>
<dbReference type="RefSeq" id="WP_176228916.1">
    <property type="nucleotide sequence ID" value="NZ_FXAZ01000003.1"/>
</dbReference>
<dbReference type="Proteomes" id="UP000193834">
    <property type="component" value="Unassembled WGS sequence"/>
</dbReference>
<dbReference type="Pfam" id="PF08270">
    <property type="entry name" value="PRD_Mga"/>
    <property type="match status" value="1"/>
</dbReference>
<evidence type="ECO:0000259" key="4">
    <source>
        <dbReference type="Pfam" id="PF08270"/>
    </source>
</evidence>
<evidence type="ECO:0000256" key="2">
    <source>
        <dbReference type="ARBA" id="ARBA00023163"/>
    </source>
</evidence>
<feature type="domain" description="M protein trans-acting positive regulator (MGA) HTH" evidence="5">
    <location>
        <begin position="7"/>
        <end position="54"/>
    </location>
</feature>
<dbReference type="Pfam" id="PF05043">
    <property type="entry name" value="Mga"/>
    <property type="match status" value="1"/>
</dbReference>
<reference evidence="6 7" key="1">
    <citation type="submission" date="2017-04" db="EMBL/GenBank/DDBJ databases">
        <authorList>
            <person name="Afonso C.L."/>
            <person name="Miller P.J."/>
            <person name="Scott M.A."/>
            <person name="Spackman E."/>
            <person name="Goraichik I."/>
            <person name="Dimitrov K.M."/>
            <person name="Suarez D.L."/>
            <person name="Swayne D.E."/>
        </authorList>
    </citation>
    <scope>NUCLEOTIDE SEQUENCE [LARGE SCALE GENOMIC DNA]</scope>
    <source>
        <strain evidence="6 7">11</strain>
    </source>
</reference>
<evidence type="ECO:0000259" key="3">
    <source>
        <dbReference type="Pfam" id="PF05043"/>
    </source>
</evidence>
<keyword evidence="1" id="KW-0805">Transcription regulation</keyword>
<dbReference type="InterPro" id="IPR013236">
    <property type="entry name" value="Mga_PRD_dom"/>
</dbReference>
<proteinExistence type="predicted"/>
<evidence type="ECO:0000313" key="7">
    <source>
        <dbReference type="Proteomes" id="UP000193834"/>
    </source>
</evidence>
<dbReference type="AlphaFoldDB" id="A0A1X7KM69"/>
<dbReference type="InterPro" id="IPR050661">
    <property type="entry name" value="BglG_antiterminators"/>
</dbReference>
<protein>
    <submittedName>
        <fullName evidence="6">M protein trans-acting positive regulator (MGA) PRD domain-containing protein</fullName>
    </submittedName>
</protein>
<evidence type="ECO:0000256" key="1">
    <source>
        <dbReference type="ARBA" id="ARBA00023015"/>
    </source>
</evidence>
<dbReference type="PANTHER" id="PTHR30185:SF18">
    <property type="entry name" value="TRANSCRIPTIONAL REGULATOR MTLR"/>
    <property type="match status" value="1"/>
</dbReference>
<feature type="domain" description="M protein trans-acting positive regulator (MGA) PRD" evidence="4">
    <location>
        <begin position="179"/>
        <end position="319"/>
    </location>
</feature>
<evidence type="ECO:0000259" key="5">
    <source>
        <dbReference type="Pfam" id="PF08280"/>
    </source>
</evidence>